<protein>
    <recommendedName>
        <fullName evidence="4">Cytochrome c domain-containing protein</fullName>
    </recommendedName>
</protein>
<gene>
    <name evidence="2" type="ORF">Q9L42_018640</name>
</gene>
<keyword evidence="1" id="KW-1133">Transmembrane helix</keyword>
<proteinExistence type="predicted"/>
<organism evidence="2 3">
    <name type="scientific">Methylomarinum roseum</name>
    <dbReference type="NCBI Taxonomy" id="3067653"/>
    <lineage>
        <taxon>Bacteria</taxon>
        <taxon>Pseudomonadati</taxon>
        <taxon>Pseudomonadota</taxon>
        <taxon>Gammaproteobacteria</taxon>
        <taxon>Methylococcales</taxon>
        <taxon>Methylococcaceae</taxon>
        <taxon>Methylomarinum</taxon>
    </lineage>
</organism>
<dbReference type="AlphaFoldDB" id="A0AAU7NTK8"/>
<keyword evidence="3" id="KW-1185">Reference proteome</keyword>
<name>A0AAU7NTK8_9GAMM</name>
<feature type="transmembrane region" description="Helical" evidence="1">
    <location>
        <begin position="21"/>
        <end position="39"/>
    </location>
</feature>
<dbReference type="Proteomes" id="UP001225378">
    <property type="component" value="Chromosome"/>
</dbReference>
<keyword evidence="1" id="KW-0812">Transmembrane</keyword>
<accession>A0AAU7NTK8</accession>
<evidence type="ECO:0000256" key="1">
    <source>
        <dbReference type="SAM" id="Phobius"/>
    </source>
</evidence>
<dbReference type="RefSeq" id="WP_305906892.1">
    <property type="nucleotide sequence ID" value="NZ_CP157743.1"/>
</dbReference>
<dbReference type="EMBL" id="CP157743">
    <property type="protein sequence ID" value="XBS20341.1"/>
    <property type="molecule type" value="Genomic_DNA"/>
</dbReference>
<sequence length="173" mass="19241">MATRYRRFRDISTSERILDSLFLLTIGLGYLFALTHLYFTHSSRDGQPGLSVDDVMIAYYGSHDHSRLGAAINGPMEPNLSSKADKLVILKWLQDGKNEEEYRQKIQPILERDCLTCHRPTINESIPDLSNFEAVLEVTDANGASLPALVKVSHIHLFGIAFAENLGNGAPAK</sequence>
<dbReference type="KEGG" id="mech:Q9L42_018640"/>
<evidence type="ECO:0008006" key="4">
    <source>
        <dbReference type="Google" id="ProtNLM"/>
    </source>
</evidence>
<keyword evidence="1" id="KW-0472">Membrane</keyword>
<evidence type="ECO:0000313" key="3">
    <source>
        <dbReference type="Proteomes" id="UP001225378"/>
    </source>
</evidence>
<evidence type="ECO:0000313" key="2">
    <source>
        <dbReference type="EMBL" id="XBS20341.1"/>
    </source>
</evidence>
<reference evidence="2 3" key="1">
    <citation type="journal article" date="2024" name="Microbiology">
        <title>Methylomarinum rosea sp. nov., a novel halophilic methanotrophic bacterium from the hypersaline Lake Elton.</title>
        <authorList>
            <person name="Suleimanov R.Z."/>
            <person name="Oshkin I.Y."/>
            <person name="Danilova O.V."/>
            <person name="Suzina N.E."/>
            <person name="Dedysh S.N."/>
        </authorList>
    </citation>
    <scope>NUCLEOTIDE SEQUENCE [LARGE SCALE GENOMIC DNA]</scope>
    <source>
        <strain evidence="2 3">Ch1-1</strain>
    </source>
</reference>